<proteinExistence type="predicted"/>
<name>A0A4P2PVS6_SORCE</name>
<sequence length="56" mass="6182">MRPDTEFVDTLVVPRLSAPHRPGKNIVYCATFRMALRTLCDRVGGAVALRMSTTSC</sequence>
<organism evidence="1 2">
    <name type="scientific">Sorangium cellulosum</name>
    <name type="common">Polyangium cellulosum</name>
    <dbReference type="NCBI Taxonomy" id="56"/>
    <lineage>
        <taxon>Bacteria</taxon>
        <taxon>Pseudomonadati</taxon>
        <taxon>Myxococcota</taxon>
        <taxon>Polyangia</taxon>
        <taxon>Polyangiales</taxon>
        <taxon>Polyangiaceae</taxon>
        <taxon>Sorangium</taxon>
    </lineage>
</organism>
<reference evidence="1 2" key="1">
    <citation type="submission" date="2015-09" db="EMBL/GenBank/DDBJ databases">
        <title>Sorangium comparison.</title>
        <authorList>
            <person name="Zaburannyi N."/>
            <person name="Bunk B."/>
            <person name="Overmann J."/>
            <person name="Mueller R."/>
        </authorList>
    </citation>
    <scope>NUCLEOTIDE SEQUENCE [LARGE SCALE GENOMIC DNA]</scope>
    <source>
        <strain evidence="1 2">So ceGT47</strain>
    </source>
</reference>
<gene>
    <name evidence="1" type="ORF">SOCEGT47_013810</name>
</gene>
<accession>A0A4P2PVS6</accession>
<dbReference type="Proteomes" id="UP000295781">
    <property type="component" value="Chromosome"/>
</dbReference>
<evidence type="ECO:0000313" key="2">
    <source>
        <dbReference type="Proteomes" id="UP000295781"/>
    </source>
</evidence>
<evidence type="ECO:0000313" key="1">
    <source>
        <dbReference type="EMBL" id="AUX20905.1"/>
    </source>
</evidence>
<protein>
    <submittedName>
        <fullName evidence="1">Uncharacterized protein</fullName>
    </submittedName>
</protein>
<dbReference type="EMBL" id="CP012670">
    <property type="protein sequence ID" value="AUX20905.1"/>
    <property type="molecule type" value="Genomic_DNA"/>
</dbReference>
<dbReference type="AlphaFoldDB" id="A0A4P2PVS6"/>